<reference evidence="1 2" key="1">
    <citation type="submission" date="2016-05" db="EMBL/GenBank/DDBJ databases">
        <title>Paenibacillus sp. 1ZS3-15 nov., isolated from the rhizosphere soil.</title>
        <authorList>
            <person name="Zhang X.X."/>
            <person name="Zhang J."/>
        </authorList>
    </citation>
    <scope>NUCLEOTIDE SEQUENCE [LARGE SCALE GENOMIC DNA]</scope>
    <source>
        <strain evidence="1 2">1ZS3-15</strain>
    </source>
</reference>
<dbReference type="AlphaFoldDB" id="A0A198AT15"/>
<dbReference type="EMBL" id="LYPB01000034">
    <property type="protein sequence ID" value="OAS24003.1"/>
    <property type="molecule type" value="Genomic_DNA"/>
</dbReference>
<sequence length="97" mass="11110">MEIPIRRRDPKPIKEDLLHVLKLSSEEDMYTAQVNGFSLADIARANQVDVQKVIELQLAELTEQLQLRLFNGSITPEQYLAQRAELPEIISKSVYAM</sequence>
<dbReference type="RefSeq" id="WP_068661623.1">
    <property type="nucleotide sequence ID" value="NZ_LYPB01000034.1"/>
</dbReference>
<comment type="caution">
    <text evidence="1">The sequence shown here is derived from an EMBL/GenBank/DDBJ whole genome shotgun (WGS) entry which is preliminary data.</text>
</comment>
<evidence type="ECO:0000313" key="2">
    <source>
        <dbReference type="Proteomes" id="UP000078454"/>
    </source>
</evidence>
<protein>
    <submittedName>
        <fullName evidence="1">Uncharacterized protein</fullName>
    </submittedName>
</protein>
<evidence type="ECO:0000313" key="1">
    <source>
        <dbReference type="EMBL" id="OAS24003.1"/>
    </source>
</evidence>
<gene>
    <name evidence="1" type="ORF">A8708_14840</name>
</gene>
<accession>A0A198AT15</accession>
<keyword evidence="2" id="KW-1185">Reference proteome</keyword>
<organism evidence="1 2">
    <name type="scientific">Paenibacillus oryzisoli</name>
    <dbReference type="NCBI Taxonomy" id="1850517"/>
    <lineage>
        <taxon>Bacteria</taxon>
        <taxon>Bacillati</taxon>
        <taxon>Bacillota</taxon>
        <taxon>Bacilli</taxon>
        <taxon>Bacillales</taxon>
        <taxon>Paenibacillaceae</taxon>
        <taxon>Paenibacillus</taxon>
    </lineage>
</organism>
<proteinExistence type="predicted"/>
<name>A0A198AT15_9BACL</name>
<dbReference type="STRING" id="1850517.A8708_14840"/>
<dbReference type="Proteomes" id="UP000078454">
    <property type="component" value="Unassembled WGS sequence"/>
</dbReference>